<feature type="domain" description="HTH lacI-type" evidence="4">
    <location>
        <begin position="16"/>
        <end position="70"/>
    </location>
</feature>
<dbReference type="InterPro" id="IPR046335">
    <property type="entry name" value="LacI/GalR-like_sensor"/>
</dbReference>
<dbReference type="Gene3D" id="1.10.260.40">
    <property type="entry name" value="lambda repressor-like DNA-binding domains"/>
    <property type="match status" value="1"/>
</dbReference>
<dbReference type="Gene3D" id="3.40.50.2300">
    <property type="match status" value="2"/>
</dbReference>
<dbReference type="PROSITE" id="PS50932">
    <property type="entry name" value="HTH_LACI_2"/>
    <property type="match status" value="1"/>
</dbReference>
<dbReference type="Proteomes" id="UP000198863">
    <property type="component" value="Unassembled WGS sequence"/>
</dbReference>
<dbReference type="SUPFAM" id="SSF47413">
    <property type="entry name" value="lambda repressor-like DNA-binding domains"/>
    <property type="match status" value="1"/>
</dbReference>
<dbReference type="EMBL" id="FNCF01000007">
    <property type="protein sequence ID" value="SDG99946.1"/>
    <property type="molecule type" value="Genomic_DNA"/>
</dbReference>
<organism evidence="5 6">
    <name type="scientific">Klenkia brasiliensis</name>
    <dbReference type="NCBI Taxonomy" id="333142"/>
    <lineage>
        <taxon>Bacteria</taxon>
        <taxon>Bacillati</taxon>
        <taxon>Actinomycetota</taxon>
        <taxon>Actinomycetes</taxon>
        <taxon>Geodermatophilales</taxon>
        <taxon>Geodermatophilaceae</taxon>
        <taxon>Klenkia</taxon>
    </lineage>
</organism>
<evidence type="ECO:0000256" key="1">
    <source>
        <dbReference type="ARBA" id="ARBA00023015"/>
    </source>
</evidence>
<evidence type="ECO:0000256" key="3">
    <source>
        <dbReference type="ARBA" id="ARBA00023163"/>
    </source>
</evidence>
<dbReference type="GO" id="GO:0000976">
    <property type="term" value="F:transcription cis-regulatory region binding"/>
    <property type="evidence" value="ECO:0007669"/>
    <property type="project" value="TreeGrafter"/>
</dbReference>
<dbReference type="SUPFAM" id="SSF53822">
    <property type="entry name" value="Periplasmic binding protein-like I"/>
    <property type="match status" value="1"/>
</dbReference>
<keyword evidence="1" id="KW-0805">Transcription regulation</keyword>
<gene>
    <name evidence="5" type="ORF">SAMN05660324_4089</name>
</gene>
<dbReference type="Pfam" id="PF13377">
    <property type="entry name" value="Peripla_BP_3"/>
    <property type="match status" value="1"/>
</dbReference>
<evidence type="ECO:0000313" key="5">
    <source>
        <dbReference type="EMBL" id="SDG99946.1"/>
    </source>
</evidence>
<dbReference type="InterPro" id="IPR000843">
    <property type="entry name" value="HTH_LacI"/>
</dbReference>
<dbReference type="InterPro" id="IPR028082">
    <property type="entry name" value="Peripla_BP_I"/>
</dbReference>
<dbReference type="PROSITE" id="PS00356">
    <property type="entry name" value="HTH_LACI_1"/>
    <property type="match status" value="1"/>
</dbReference>
<dbReference type="CDD" id="cd01574">
    <property type="entry name" value="PBP1_LacI"/>
    <property type="match status" value="1"/>
</dbReference>
<keyword evidence="3" id="KW-0804">Transcription</keyword>
<dbReference type="SMART" id="SM00354">
    <property type="entry name" value="HTH_LACI"/>
    <property type="match status" value="1"/>
</dbReference>
<dbReference type="AlphaFoldDB" id="A0A1G7YUK4"/>
<evidence type="ECO:0000313" key="6">
    <source>
        <dbReference type="Proteomes" id="UP000198863"/>
    </source>
</evidence>
<reference evidence="6" key="1">
    <citation type="submission" date="2016-10" db="EMBL/GenBank/DDBJ databases">
        <authorList>
            <person name="Varghese N."/>
            <person name="Submissions S."/>
        </authorList>
    </citation>
    <scope>NUCLEOTIDE SEQUENCE [LARGE SCALE GENOMIC DNA]</scope>
    <source>
        <strain evidence="6">DSM 44526</strain>
    </source>
</reference>
<dbReference type="RefSeq" id="WP_207508191.1">
    <property type="nucleotide sequence ID" value="NZ_FNCF01000007.1"/>
</dbReference>
<accession>A0A1G7YUK4</accession>
<protein>
    <submittedName>
        <fullName evidence="5">Transcriptional regulator, LacI family</fullName>
    </submittedName>
</protein>
<keyword evidence="2" id="KW-0238">DNA-binding</keyword>
<dbReference type="InterPro" id="IPR010982">
    <property type="entry name" value="Lambda_DNA-bd_dom_sf"/>
</dbReference>
<keyword evidence="6" id="KW-1185">Reference proteome</keyword>
<dbReference type="PANTHER" id="PTHR30146:SF109">
    <property type="entry name" value="HTH-TYPE TRANSCRIPTIONAL REGULATOR GALS"/>
    <property type="match status" value="1"/>
</dbReference>
<dbReference type="PANTHER" id="PTHR30146">
    <property type="entry name" value="LACI-RELATED TRANSCRIPTIONAL REPRESSOR"/>
    <property type="match status" value="1"/>
</dbReference>
<evidence type="ECO:0000259" key="4">
    <source>
        <dbReference type="PROSITE" id="PS50932"/>
    </source>
</evidence>
<dbReference type="CDD" id="cd01392">
    <property type="entry name" value="HTH_LacI"/>
    <property type="match status" value="1"/>
</dbReference>
<dbReference type="Pfam" id="PF00356">
    <property type="entry name" value="LacI"/>
    <property type="match status" value="1"/>
</dbReference>
<name>A0A1G7YUK4_9ACTN</name>
<evidence type="ECO:0000256" key="2">
    <source>
        <dbReference type="ARBA" id="ARBA00023125"/>
    </source>
</evidence>
<sequence>MAEGTGEGGDHRAARPVMADVARLAGVSHQTVSRVVNEHPYVREQTREAVLAAMAELGYRPNLTARALARRQSDTIGVIAFDTTLHGPASTLFSLEQAARTAGYEVHVVTVPDPEPQAFADAVERLVAQSVCGVVVLAPQQAAVQVMVGLPTDLPAVAVEGGAAPGVPSVVVDQVEGARQATRHLVELGHREVAHVRGPQDWIEAEARVDGWRRALADAGLAVRDPLPGDWSARSGYAAGQALRRDHPEVTGVFVANDHMALGLLRALAEAGVDVPGQVSVVGFDDIAEAEYLHPPLTTVHQDFAEVGRRCVDVLLARMAGGTAPGPVVVPTRLVVRTSTGPARG</sequence>
<dbReference type="GO" id="GO:0003700">
    <property type="term" value="F:DNA-binding transcription factor activity"/>
    <property type="evidence" value="ECO:0007669"/>
    <property type="project" value="TreeGrafter"/>
</dbReference>
<proteinExistence type="predicted"/>